<proteinExistence type="predicted"/>
<keyword evidence="1" id="KW-0812">Transmembrane</keyword>
<organism evidence="2 3">
    <name type="scientific">Lutimonas vermicola</name>
    <dbReference type="NCBI Taxonomy" id="414288"/>
    <lineage>
        <taxon>Bacteria</taxon>
        <taxon>Pseudomonadati</taxon>
        <taxon>Bacteroidota</taxon>
        <taxon>Flavobacteriia</taxon>
        <taxon>Flavobacteriales</taxon>
        <taxon>Flavobacteriaceae</taxon>
        <taxon>Lutimonas</taxon>
    </lineage>
</organism>
<accession>A0ABU9KXA1</accession>
<sequence>MADDNKPMKYARYAIGEIVLVVIGILIALQINTWNEERKTKIIEIKTLKEIRANLKLDLVEINSDIAIMDSISNDGEAVIDYLKTRNEPSTSFKYDVQVSRVNPHFDPNRGGYSLLNSKGIDIISNDSLRGSISKLYESSYPYYAKYENERILKLNMIILPKYVDYFSFQMTGKNFFKSIAEISQKDFLELKNDASFMHVLNLAINENKMVQDRAQRTAGYINDLINQIDEELGDD</sequence>
<gene>
    <name evidence="2" type="ORF">AABB81_02870</name>
</gene>
<protein>
    <submittedName>
        <fullName evidence="2">DUF6090 family protein</fullName>
    </submittedName>
</protein>
<dbReference type="Pfam" id="PF19578">
    <property type="entry name" value="DUF6090"/>
    <property type="match status" value="1"/>
</dbReference>
<reference evidence="2 3" key="1">
    <citation type="submission" date="2024-04" db="EMBL/GenBank/DDBJ databases">
        <title>whole genome sequencing of Lutimonas vermicola strain IMCC1616.</title>
        <authorList>
            <person name="Bae S.S."/>
        </authorList>
    </citation>
    <scope>NUCLEOTIDE SEQUENCE [LARGE SCALE GENOMIC DNA]</scope>
    <source>
        <strain evidence="2 3">IMCC1616</strain>
    </source>
</reference>
<keyword evidence="3" id="KW-1185">Reference proteome</keyword>
<name>A0ABU9KXA1_9FLAO</name>
<feature type="transmembrane region" description="Helical" evidence="1">
    <location>
        <begin position="12"/>
        <end position="31"/>
    </location>
</feature>
<dbReference type="Proteomes" id="UP001474120">
    <property type="component" value="Unassembled WGS sequence"/>
</dbReference>
<comment type="caution">
    <text evidence="2">The sequence shown here is derived from an EMBL/GenBank/DDBJ whole genome shotgun (WGS) entry which is preliminary data.</text>
</comment>
<dbReference type="RefSeq" id="WP_342158465.1">
    <property type="nucleotide sequence ID" value="NZ_JBCDNA010000001.1"/>
</dbReference>
<keyword evidence="1" id="KW-1133">Transmembrane helix</keyword>
<dbReference type="EMBL" id="JBCDNA010000001">
    <property type="protein sequence ID" value="MEL4454821.1"/>
    <property type="molecule type" value="Genomic_DNA"/>
</dbReference>
<evidence type="ECO:0000313" key="3">
    <source>
        <dbReference type="Proteomes" id="UP001474120"/>
    </source>
</evidence>
<evidence type="ECO:0000256" key="1">
    <source>
        <dbReference type="SAM" id="Phobius"/>
    </source>
</evidence>
<dbReference type="InterPro" id="IPR045749">
    <property type="entry name" value="DUF6090"/>
</dbReference>
<evidence type="ECO:0000313" key="2">
    <source>
        <dbReference type="EMBL" id="MEL4454821.1"/>
    </source>
</evidence>
<keyword evidence="1" id="KW-0472">Membrane</keyword>